<dbReference type="HOGENOM" id="CLU_026014_1_0_1"/>
<dbReference type="OrthoDB" id="2153847at2759"/>
<organism evidence="2 3">
    <name type="scientific">Stachybotrys chlorohalonatus (strain IBT 40285)</name>
    <dbReference type="NCBI Taxonomy" id="1283841"/>
    <lineage>
        <taxon>Eukaryota</taxon>
        <taxon>Fungi</taxon>
        <taxon>Dikarya</taxon>
        <taxon>Ascomycota</taxon>
        <taxon>Pezizomycotina</taxon>
        <taxon>Sordariomycetes</taxon>
        <taxon>Hypocreomycetidae</taxon>
        <taxon>Hypocreales</taxon>
        <taxon>Stachybotryaceae</taxon>
        <taxon>Stachybotrys</taxon>
    </lineage>
</organism>
<gene>
    <name evidence="2" type="ORF">S40285_01474</name>
</gene>
<sequence length="462" mass="46945">MRYTAASFLALAGLVAAEVPQEHSHEQFLIAVDELLALNNPLNIQAAVFGLLGNAAASEGAGLVTDPDCLHQATADQAFTNAKEAGDVDGMANALIFRAIERNTGSVGLKSVICTETPVNPEIAALTQHQDPASEGAAEENKRITLALAQQLALVGADPQLALKSGTFAPGEIGDPTGAGNTCDDLDDPVGCIFTRNLLVEDATAEEIDAAVAEIMGGAAPGNAVGNGTAPAECVIVDPNAGAANGTVGNNTGNADNAPATPTTGGANLQDFTGALGGPAPPVESGAGERPFVVNGAAFLDAATAKVRSCDIQNNQCFNAINSGQLDADTSECATQQQDCIANARAGAARLRRRLRRRAALRAMRTRQANGLDLGGCSDPTVTFATGLDGRQEASFGPNSQSEFNHGSALNINIITSFICGRLSSSCKAPEETVQACQAGATAASTQQGQAAADAFNSALGF</sequence>
<keyword evidence="3" id="KW-1185">Reference proteome</keyword>
<accession>A0A084QMM3</accession>
<dbReference type="Proteomes" id="UP000028524">
    <property type="component" value="Unassembled WGS sequence"/>
</dbReference>
<reference evidence="2 3" key="1">
    <citation type="journal article" date="2014" name="BMC Genomics">
        <title>Comparative genome sequencing reveals chemotype-specific gene clusters in the toxigenic black mold Stachybotrys.</title>
        <authorList>
            <person name="Semeiks J."/>
            <person name="Borek D."/>
            <person name="Otwinowski Z."/>
            <person name="Grishin N.V."/>
        </authorList>
    </citation>
    <scope>NUCLEOTIDE SEQUENCE [LARGE SCALE GENOMIC DNA]</scope>
    <source>
        <strain evidence="2 3">IBT 40285</strain>
    </source>
</reference>
<dbReference type="OMA" id="QHNACAR"/>
<dbReference type="STRING" id="1283841.A0A084QMM3"/>
<dbReference type="AlphaFoldDB" id="A0A084QMM3"/>
<keyword evidence="1" id="KW-0732">Signal</keyword>
<feature type="signal peptide" evidence="1">
    <location>
        <begin position="1"/>
        <end position="17"/>
    </location>
</feature>
<evidence type="ECO:0000313" key="3">
    <source>
        <dbReference type="Proteomes" id="UP000028524"/>
    </source>
</evidence>
<protein>
    <submittedName>
        <fullName evidence="2">Uncharacterized protein</fullName>
    </submittedName>
</protein>
<proteinExistence type="predicted"/>
<dbReference type="EMBL" id="KL660616">
    <property type="protein sequence ID" value="KFA65208.1"/>
    <property type="molecule type" value="Genomic_DNA"/>
</dbReference>
<evidence type="ECO:0000256" key="1">
    <source>
        <dbReference type="SAM" id="SignalP"/>
    </source>
</evidence>
<feature type="chain" id="PRO_5001779473" evidence="1">
    <location>
        <begin position="18"/>
        <end position="462"/>
    </location>
</feature>
<evidence type="ECO:0000313" key="2">
    <source>
        <dbReference type="EMBL" id="KFA65208.1"/>
    </source>
</evidence>
<dbReference type="InParanoid" id="A0A084QMM3"/>
<name>A0A084QMM3_STAC4</name>